<feature type="transmembrane region" description="Helical" evidence="2">
    <location>
        <begin position="490"/>
        <end position="510"/>
    </location>
</feature>
<organism evidence="3 4">
    <name type="scientific">Actinophytocola xanthii</name>
    <dbReference type="NCBI Taxonomy" id="1912961"/>
    <lineage>
        <taxon>Bacteria</taxon>
        <taxon>Bacillati</taxon>
        <taxon>Actinomycetota</taxon>
        <taxon>Actinomycetes</taxon>
        <taxon>Pseudonocardiales</taxon>
        <taxon>Pseudonocardiaceae</taxon>
    </lineage>
</organism>
<evidence type="ECO:0000256" key="2">
    <source>
        <dbReference type="SAM" id="Phobius"/>
    </source>
</evidence>
<dbReference type="EMBL" id="MSIE01000003">
    <property type="protein sequence ID" value="OLF19086.1"/>
    <property type="molecule type" value="Genomic_DNA"/>
</dbReference>
<comment type="caution">
    <text evidence="3">The sequence shown here is derived from an EMBL/GenBank/DDBJ whole genome shotgun (WGS) entry which is preliminary data.</text>
</comment>
<feature type="transmembrane region" description="Helical" evidence="2">
    <location>
        <begin position="421"/>
        <end position="445"/>
    </location>
</feature>
<keyword evidence="2" id="KW-0812">Transmembrane</keyword>
<dbReference type="STRING" id="1912961.BU204_02965"/>
<keyword evidence="2" id="KW-1133">Transmembrane helix</keyword>
<keyword evidence="4" id="KW-1185">Reference proteome</keyword>
<evidence type="ECO:0008006" key="5">
    <source>
        <dbReference type="Google" id="ProtNLM"/>
    </source>
</evidence>
<feature type="transmembrane region" description="Helical" evidence="2">
    <location>
        <begin position="172"/>
        <end position="191"/>
    </location>
</feature>
<evidence type="ECO:0000313" key="4">
    <source>
        <dbReference type="Proteomes" id="UP000185596"/>
    </source>
</evidence>
<dbReference type="OrthoDB" id="4320047at2"/>
<protein>
    <recommendedName>
        <fullName evidence="5">Integral membrane protein</fullName>
    </recommendedName>
</protein>
<feature type="transmembrane region" description="Helical" evidence="2">
    <location>
        <begin position="301"/>
        <end position="318"/>
    </location>
</feature>
<name>A0A1Q8CXJ9_9PSEU</name>
<dbReference type="AlphaFoldDB" id="A0A1Q8CXJ9"/>
<feature type="transmembrane region" description="Helical" evidence="2">
    <location>
        <begin position="260"/>
        <end position="280"/>
    </location>
</feature>
<sequence>MLTPGPDTRVVELRVHGVMGTTPESLVSAVAAVDVAGDGVGRFVRPADRLLRPAPGPMLRAEGRSIPRVVEGYVWGGMTSGGAVKAAWALLFPFALANVAHWMLPPIPSGHRLAGRLGLLNRSLLRLAGALLTVLLVTQAAVVSLDLVAAQCLAPGSPCLAGLVPDRVREVYLVRPLIGMLPVLATIWVLYRVSCVAWEAATPANPPPTPPNARVQLPGTNLVADPDTPTLRALHLLAALGTVALLPLGGPFAVPDGWAALLWVLALALLLVGLLGVLVLDDPTGAHPRRAGRWLRVALGPWTRGVLLGLGVALVAAATAAQHPLPTALPGTDATAEAVAAALIVLVVLFGVLLVPAARIARREWRGLPRELRPWAGGWMAAPVLATAALLGGGFGAGLGVAVRRFVGFEVPKGYDSVTLLWGASAVIGMVVAVVGAAVVGYTALRLAAGRFTDGEAVVRLLHENAAGDLPVAARAWRSASWWRRHAHQVVLASAGVLCAGAAVAIGNRLTGQPLPAWTDPFSALGVLTLGVLAAALLRTVYNAARAPETGRRLGVLTDLASFWPREAHPIVPPCYAVKVAPELAARTLEHLREPGTRVVLAGDSQGSLLVCVAAARLLNSLNEPERRRIGLVTVGSQLQWAYSRAFPAVLPHAALGALAGELGTRWRSLCRGTDPLGGAVTTWDRQVYGASLLGVGFRPDGTSGPLPEAVRAPHGALVLGLDHWLPDPASAPLPGRRWTPGVQGHTNYPADPEWDRAVAMAAGLDPAEPSLPSFQSFRTPQSDP</sequence>
<dbReference type="Proteomes" id="UP000185596">
    <property type="component" value="Unassembled WGS sequence"/>
</dbReference>
<reference evidence="3 4" key="1">
    <citation type="submission" date="2016-12" db="EMBL/GenBank/DDBJ databases">
        <title>The draft genome sequence of Actinophytocola sp. 11-183.</title>
        <authorList>
            <person name="Wang W."/>
            <person name="Yuan L."/>
        </authorList>
    </citation>
    <scope>NUCLEOTIDE SEQUENCE [LARGE SCALE GENOMIC DNA]</scope>
    <source>
        <strain evidence="3 4">11-183</strain>
    </source>
</reference>
<feature type="transmembrane region" description="Helical" evidence="2">
    <location>
        <begin position="234"/>
        <end position="254"/>
    </location>
</feature>
<evidence type="ECO:0000313" key="3">
    <source>
        <dbReference type="EMBL" id="OLF19086.1"/>
    </source>
</evidence>
<feature type="transmembrane region" description="Helical" evidence="2">
    <location>
        <begin position="338"/>
        <end position="358"/>
    </location>
</feature>
<feature type="transmembrane region" description="Helical" evidence="2">
    <location>
        <begin position="522"/>
        <end position="542"/>
    </location>
</feature>
<feature type="region of interest" description="Disordered" evidence="1">
    <location>
        <begin position="764"/>
        <end position="785"/>
    </location>
</feature>
<feature type="transmembrane region" description="Helical" evidence="2">
    <location>
        <begin position="124"/>
        <end position="145"/>
    </location>
</feature>
<accession>A0A1Q8CXJ9</accession>
<feature type="compositionally biased region" description="Polar residues" evidence="1">
    <location>
        <begin position="773"/>
        <end position="785"/>
    </location>
</feature>
<gene>
    <name evidence="3" type="ORF">BU204_02965</name>
</gene>
<dbReference type="SUPFAM" id="SSF53474">
    <property type="entry name" value="alpha/beta-Hydrolases"/>
    <property type="match status" value="1"/>
</dbReference>
<proteinExistence type="predicted"/>
<feature type="transmembrane region" description="Helical" evidence="2">
    <location>
        <begin position="379"/>
        <end position="401"/>
    </location>
</feature>
<evidence type="ECO:0000256" key="1">
    <source>
        <dbReference type="SAM" id="MobiDB-lite"/>
    </source>
</evidence>
<dbReference type="InterPro" id="IPR029058">
    <property type="entry name" value="AB_hydrolase_fold"/>
</dbReference>
<dbReference type="RefSeq" id="WP_075123964.1">
    <property type="nucleotide sequence ID" value="NZ_MSIE01000003.1"/>
</dbReference>
<keyword evidence="2" id="KW-0472">Membrane</keyword>